<dbReference type="EMBL" id="NMVJ01000010">
    <property type="protein sequence ID" value="OYN89139.1"/>
    <property type="molecule type" value="Genomic_DNA"/>
</dbReference>
<feature type="domain" description="N-acetyltransferase" evidence="1">
    <location>
        <begin position="15"/>
        <end position="173"/>
    </location>
</feature>
<proteinExistence type="predicted"/>
<gene>
    <name evidence="2" type="ORF">CGZ91_12845</name>
</gene>
<dbReference type="Pfam" id="PF13302">
    <property type="entry name" value="Acetyltransf_3"/>
    <property type="match status" value="1"/>
</dbReference>
<keyword evidence="2" id="KW-0808">Transferase</keyword>
<comment type="caution">
    <text evidence="2">The sequence shown here is derived from an EMBL/GenBank/DDBJ whole genome shotgun (WGS) entry which is preliminary data.</text>
</comment>
<dbReference type="PANTHER" id="PTHR43441:SF10">
    <property type="entry name" value="ACETYLTRANSFERASE"/>
    <property type="match status" value="1"/>
</dbReference>
<dbReference type="SUPFAM" id="SSF55729">
    <property type="entry name" value="Acyl-CoA N-acyltransferases (Nat)"/>
    <property type="match status" value="1"/>
</dbReference>
<protein>
    <submittedName>
        <fullName evidence="2">GNAT family N-acetyltransferase</fullName>
    </submittedName>
</protein>
<dbReference type="OrthoDB" id="2061990at2"/>
<dbReference type="PANTHER" id="PTHR43441">
    <property type="entry name" value="RIBOSOMAL-PROTEIN-SERINE ACETYLTRANSFERASE"/>
    <property type="match status" value="1"/>
</dbReference>
<dbReference type="GO" id="GO:0005737">
    <property type="term" value="C:cytoplasm"/>
    <property type="evidence" value="ECO:0007669"/>
    <property type="project" value="TreeGrafter"/>
</dbReference>
<evidence type="ECO:0000259" key="1">
    <source>
        <dbReference type="PROSITE" id="PS51186"/>
    </source>
</evidence>
<dbReference type="PROSITE" id="PS51186">
    <property type="entry name" value="GNAT"/>
    <property type="match status" value="1"/>
</dbReference>
<keyword evidence="3" id="KW-1185">Reference proteome</keyword>
<dbReference type="InterPro" id="IPR000182">
    <property type="entry name" value="GNAT_dom"/>
</dbReference>
<name>A0A255EC63_9ACTN</name>
<accession>A0A255EC63</accession>
<dbReference type="Proteomes" id="UP000216300">
    <property type="component" value="Unassembled WGS sequence"/>
</dbReference>
<organism evidence="2 3">
    <name type="scientific">Parenemella sanctibonifatiensis</name>
    <dbReference type="NCBI Taxonomy" id="2016505"/>
    <lineage>
        <taxon>Bacteria</taxon>
        <taxon>Bacillati</taxon>
        <taxon>Actinomycetota</taxon>
        <taxon>Actinomycetes</taxon>
        <taxon>Propionibacteriales</taxon>
        <taxon>Propionibacteriaceae</taxon>
        <taxon>Parenemella</taxon>
    </lineage>
</organism>
<dbReference type="InterPro" id="IPR051908">
    <property type="entry name" value="Ribosomal_N-acetyltransferase"/>
</dbReference>
<evidence type="ECO:0000313" key="3">
    <source>
        <dbReference type="Proteomes" id="UP000216300"/>
    </source>
</evidence>
<dbReference type="InterPro" id="IPR016181">
    <property type="entry name" value="Acyl_CoA_acyltransferase"/>
</dbReference>
<dbReference type="Gene3D" id="3.40.630.30">
    <property type="match status" value="1"/>
</dbReference>
<dbReference type="GO" id="GO:1990189">
    <property type="term" value="F:protein N-terminal-serine acetyltransferase activity"/>
    <property type="evidence" value="ECO:0007669"/>
    <property type="project" value="TreeGrafter"/>
</dbReference>
<dbReference type="GO" id="GO:0008999">
    <property type="term" value="F:protein-N-terminal-alanine acetyltransferase activity"/>
    <property type="evidence" value="ECO:0007669"/>
    <property type="project" value="TreeGrafter"/>
</dbReference>
<dbReference type="RefSeq" id="WP_094455724.1">
    <property type="nucleotide sequence ID" value="NZ_NMVJ01000010.1"/>
</dbReference>
<reference evidence="2 3" key="1">
    <citation type="submission" date="2017-07" db="EMBL/GenBank/DDBJ databases">
        <title>Draft whole genome sequences of clinical Proprionibacteriaceae strains.</title>
        <authorList>
            <person name="Bernier A.-M."/>
            <person name="Bernard K."/>
            <person name="Domingo M.-C."/>
        </authorList>
    </citation>
    <scope>NUCLEOTIDE SEQUENCE [LARGE SCALE GENOMIC DNA]</scope>
    <source>
        <strain evidence="2 3">NML 150081</strain>
    </source>
</reference>
<evidence type="ECO:0000313" key="2">
    <source>
        <dbReference type="EMBL" id="OYN89139.1"/>
    </source>
</evidence>
<sequence length="192" mass="21243">MTSETTVTGDNVGEVHLRPLRLGDAPGVLAAFGSDRDMARQGDVRSLHDAELYVSALLDDAARWPWAVVEENRIIGLVCVDVDAVNRSGWFWYWMHAYCRGRGWMGRAAATVAEWALTEGGLERLELEHRVNNAASGAVARAAGFVKEGTLRSKLVMDGERVDVDAYGRLDTDPGPAYQPFEMRHQPQSVMR</sequence>
<dbReference type="AlphaFoldDB" id="A0A255EC63"/>